<dbReference type="EMBL" id="MN234187">
    <property type="protein sequence ID" value="QFG10345.1"/>
    <property type="molecule type" value="Genomic_DNA"/>
</dbReference>
<evidence type="ECO:0000313" key="3">
    <source>
        <dbReference type="Proteomes" id="UP000327317"/>
    </source>
</evidence>
<keyword evidence="3" id="KW-1185">Reference proteome</keyword>
<sequence length="65" mass="7497">MSKNDPDDIEPGWAGLGRFLWPIAVYAKIKGWLMDKGLIRRKWKVVGIREATDAEIAEYKRLHGE</sequence>
<dbReference type="GeneID" id="63210069"/>
<reference evidence="2 3" key="1">
    <citation type="submission" date="2019-07" db="EMBL/GenBank/DDBJ databases">
        <authorList>
            <person name="Stoner T.H."/>
            <person name="Garlena R.A."/>
            <person name="Russell D.A."/>
            <person name="Pope W.H."/>
            <person name="Jacobs-Sera D."/>
            <person name="Hatfull G.F."/>
        </authorList>
    </citation>
    <scope>NUCLEOTIDE SEQUENCE [LARGE SCALE GENOMIC DNA]</scope>
</reference>
<name>A0A5J6TI03_9CAUD</name>
<dbReference type="RefSeq" id="YP_010013467.1">
    <property type="nucleotide sequence ID" value="NC_053511.1"/>
</dbReference>
<accession>A0A5J6TI03</accession>
<protein>
    <submittedName>
        <fullName evidence="2">Uncharacterized protein</fullName>
    </submittedName>
</protein>
<keyword evidence="1" id="KW-1133">Transmembrane helix</keyword>
<proteinExistence type="predicted"/>
<evidence type="ECO:0000313" key="2">
    <source>
        <dbReference type="EMBL" id="QFG10345.1"/>
    </source>
</evidence>
<organism evidence="2 3">
    <name type="scientific">Mycobacterium phage DyoEdafos</name>
    <dbReference type="NCBI Taxonomy" id="2599860"/>
    <lineage>
        <taxon>Viruses</taxon>
        <taxon>Duplodnaviria</taxon>
        <taxon>Heunggongvirae</taxon>
        <taxon>Uroviricota</taxon>
        <taxon>Caudoviricetes</taxon>
        <taxon>Vilmaviridae</taxon>
        <taxon>Lclasvirinae</taxon>
        <taxon>Bromdenvirus</taxon>
        <taxon>Bromdenvirus dyoedafos</taxon>
    </lineage>
</organism>
<dbReference type="Proteomes" id="UP000327317">
    <property type="component" value="Segment"/>
</dbReference>
<keyword evidence="1" id="KW-0472">Membrane</keyword>
<keyword evidence="1" id="KW-0812">Transmembrane</keyword>
<feature type="transmembrane region" description="Helical" evidence="1">
    <location>
        <begin position="12"/>
        <end position="33"/>
    </location>
</feature>
<dbReference type="KEGG" id="vg:63210069"/>
<evidence type="ECO:0000256" key="1">
    <source>
        <dbReference type="SAM" id="Phobius"/>
    </source>
</evidence>
<gene>
    <name evidence="2" type="primary">131</name>
    <name evidence="2" type="ORF">SEA_DYOEDAFOS_131</name>
</gene>